<dbReference type="Proteomes" id="UP000314294">
    <property type="component" value="Unassembled WGS sequence"/>
</dbReference>
<dbReference type="AlphaFoldDB" id="A0A4Z2IIV2"/>
<gene>
    <name evidence="2" type="ORF">EYF80_011983</name>
</gene>
<dbReference type="EMBL" id="SRLO01000080">
    <property type="protein sequence ID" value="TNN77685.1"/>
    <property type="molecule type" value="Genomic_DNA"/>
</dbReference>
<reference evidence="2 3" key="1">
    <citation type="submission" date="2019-03" db="EMBL/GenBank/DDBJ databases">
        <title>First draft genome of Liparis tanakae, snailfish: a comprehensive survey of snailfish specific genes.</title>
        <authorList>
            <person name="Kim W."/>
            <person name="Song I."/>
            <person name="Jeong J.-H."/>
            <person name="Kim D."/>
            <person name="Kim S."/>
            <person name="Ryu S."/>
            <person name="Song J.Y."/>
            <person name="Lee S.K."/>
        </authorList>
    </citation>
    <scope>NUCLEOTIDE SEQUENCE [LARGE SCALE GENOMIC DNA]</scope>
    <source>
        <tissue evidence="2">Muscle</tissue>
    </source>
</reference>
<feature type="region of interest" description="Disordered" evidence="1">
    <location>
        <begin position="97"/>
        <end position="119"/>
    </location>
</feature>
<sequence>MVLHLEFRCYSHTCPAVAPLTDLLAQFDELHLCRHVPHGPHTLAQVVSSISGSISEFGRNLCPRLFSLLLSRSLTSQMLHPPSNDFIYSKEGEKQEATDLFLTPPSSKSERGEEGEEEDRRCHRVPCHVSLSDRLSVLKGRCRHLGELTGFAVHARWLCTLNDSDTSGLTAASLLLLLQLPLDGRLHLRVAEGRGTEFRRMRSDRAVPQHQGPETIVRAEADLILPVDRGRGHPQTPRRLGAHFHLPVVPPGGEGFGAQDDVVEREALWVVGQVGLDSSHADAGATRRHPQARELPQTAKLGIDHLLQTSCSLLKHREDSHQQQHGTDVVMLPL</sequence>
<keyword evidence="3" id="KW-1185">Reference proteome</keyword>
<comment type="caution">
    <text evidence="2">The sequence shown here is derived from an EMBL/GenBank/DDBJ whole genome shotgun (WGS) entry which is preliminary data.</text>
</comment>
<evidence type="ECO:0000256" key="1">
    <source>
        <dbReference type="SAM" id="MobiDB-lite"/>
    </source>
</evidence>
<proteinExistence type="predicted"/>
<evidence type="ECO:0000313" key="2">
    <source>
        <dbReference type="EMBL" id="TNN77685.1"/>
    </source>
</evidence>
<organism evidence="2 3">
    <name type="scientific">Liparis tanakae</name>
    <name type="common">Tanaka's snailfish</name>
    <dbReference type="NCBI Taxonomy" id="230148"/>
    <lineage>
        <taxon>Eukaryota</taxon>
        <taxon>Metazoa</taxon>
        <taxon>Chordata</taxon>
        <taxon>Craniata</taxon>
        <taxon>Vertebrata</taxon>
        <taxon>Euteleostomi</taxon>
        <taxon>Actinopterygii</taxon>
        <taxon>Neopterygii</taxon>
        <taxon>Teleostei</taxon>
        <taxon>Neoteleostei</taxon>
        <taxon>Acanthomorphata</taxon>
        <taxon>Eupercaria</taxon>
        <taxon>Perciformes</taxon>
        <taxon>Cottioidei</taxon>
        <taxon>Cottales</taxon>
        <taxon>Liparidae</taxon>
        <taxon>Liparis</taxon>
    </lineage>
</organism>
<name>A0A4Z2IIV2_9TELE</name>
<protein>
    <submittedName>
        <fullName evidence="2">Uncharacterized protein</fullName>
    </submittedName>
</protein>
<accession>A0A4Z2IIV2</accession>
<evidence type="ECO:0000313" key="3">
    <source>
        <dbReference type="Proteomes" id="UP000314294"/>
    </source>
</evidence>